<feature type="domain" description="Dienelactone hydrolase" evidence="1">
    <location>
        <begin position="30"/>
        <end position="261"/>
    </location>
</feature>
<evidence type="ECO:0000313" key="2">
    <source>
        <dbReference type="EMBL" id="GAA4166846.1"/>
    </source>
</evidence>
<organism evidence="2 3">
    <name type="scientific">Gryllotalpicola daejeonensis</name>
    <dbReference type="NCBI Taxonomy" id="993087"/>
    <lineage>
        <taxon>Bacteria</taxon>
        <taxon>Bacillati</taxon>
        <taxon>Actinomycetota</taxon>
        <taxon>Actinomycetes</taxon>
        <taxon>Micrococcales</taxon>
        <taxon>Microbacteriaceae</taxon>
        <taxon>Gryllotalpicola</taxon>
    </lineage>
</organism>
<reference evidence="2" key="1">
    <citation type="journal article" date="2014" name="Int. J. Syst. Evol. Microbiol.">
        <title>Complete genome of a new Firmicutes species belonging to the dominant human colonic microbiota ('Ruminococcus bicirculans') reveals two chromosomes and a selective capacity to utilize plant glucans.</title>
        <authorList>
            <consortium name="NISC Comparative Sequencing Program"/>
            <person name="Wegmann U."/>
            <person name="Louis P."/>
            <person name="Goesmann A."/>
            <person name="Henrissat B."/>
            <person name="Duncan S.H."/>
            <person name="Flint H.J."/>
        </authorList>
    </citation>
    <scope>NUCLEOTIDE SEQUENCE</scope>
    <source>
        <strain evidence="2">JCM 17590</strain>
    </source>
</reference>
<dbReference type="PANTHER" id="PTHR46623">
    <property type="entry name" value="CARBOXYMETHYLENEBUTENOLIDASE-RELATED"/>
    <property type="match status" value="1"/>
</dbReference>
<protein>
    <recommendedName>
        <fullName evidence="1">Dienelactone hydrolase domain-containing protein</fullName>
    </recommendedName>
</protein>
<proteinExistence type="predicted"/>
<dbReference type="SUPFAM" id="SSF53474">
    <property type="entry name" value="alpha/beta-Hydrolases"/>
    <property type="match status" value="1"/>
</dbReference>
<dbReference type="InterPro" id="IPR002925">
    <property type="entry name" value="Dienelactn_hydro"/>
</dbReference>
<gene>
    <name evidence="2" type="ORF">GCM10022286_32180</name>
</gene>
<dbReference type="InterPro" id="IPR051049">
    <property type="entry name" value="Dienelactone_hydrolase-like"/>
</dbReference>
<reference evidence="2" key="2">
    <citation type="submission" date="2023-12" db="EMBL/GenBank/DDBJ databases">
        <authorList>
            <person name="Sun Q."/>
            <person name="Inoue M."/>
        </authorList>
    </citation>
    <scope>NUCLEOTIDE SEQUENCE</scope>
    <source>
        <strain evidence="2">JCM 17590</strain>
    </source>
</reference>
<evidence type="ECO:0000259" key="1">
    <source>
        <dbReference type="Pfam" id="PF01738"/>
    </source>
</evidence>
<keyword evidence="3" id="KW-1185">Reference proteome</keyword>
<dbReference type="Gene3D" id="3.40.50.1820">
    <property type="entry name" value="alpha/beta hydrolase"/>
    <property type="match status" value="1"/>
</dbReference>
<dbReference type="EMBL" id="BAABBV010000002">
    <property type="protein sequence ID" value="GAA4166846.1"/>
    <property type="molecule type" value="Genomic_DNA"/>
</dbReference>
<dbReference type="Proteomes" id="UP001415169">
    <property type="component" value="Unassembled WGS sequence"/>
</dbReference>
<comment type="caution">
    <text evidence="2">The sequence shown here is derived from an EMBL/GenBank/DDBJ whole genome shotgun (WGS) entry which is preliminary data.</text>
</comment>
<dbReference type="Pfam" id="PF01738">
    <property type="entry name" value="DLH"/>
    <property type="match status" value="1"/>
</dbReference>
<sequence length="263" mass="28688">MSDVVVTIKDAHKLVRMSELRGNTIEFDGFTGYVTRPTGEVKGGLIVIEEIWGLVDHIKDVADRFAAQGYLVVAPDILSHVGITPEVGNELLRLRESADAEERNRAQPAMREKMAPLNQPEYGSWAVSALKQVVDWLEAQPEVAGRVAVTGFCFGGTYSFALAAADDRVRAAAPFYGAPPQATEFDGFACPVRAFYGEQDERLITGLPEVEKRMSEAGVDFEATVYPGTGHAFFNDTNPHAYNAEAATDAWQKVNDFLATTLA</sequence>
<dbReference type="InterPro" id="IPR029058">
    <property type="entry name" value="AB_hydrolase_fold"/>
</dbReference>
<accession>A0ABP7ZP56</accession>
<dbReference type="PANTHER" id="PTHR46623:SF6">
    <property type="entry name" value="ALPHA_BETA-HYDROLASES SUPERFAMILY PROTEIN"/>
    <property type="match status" value="1"/>
</dbReference>
<name>A0ABP7ZP56_9MICO</name>
<evidence type="ECO:0000313" key="3">
    <source>
        <dbReference type="Proteomes" id="UP001415169"/>
    </source>
</evidence>